<reference evidence="2" key="1">
    <citation type="submission" date="2021-03" db="EMBL/GenBank/DDBJ databases">
        <title>Whole genome sequence of Streptomyces bomunensis MMS17-BM035.</title>
        <authorList>
            <person name="Lee J.H."/>
        </authorList>
    </citation>
    <scope>NUCLEOTIDE SEQUENCE</scope>
    <source>
        <strain evidence="2">MMS17-BM035</strain>
    </source>
</reference>
<dbReference type="Proteomes" id="UP000670475">
    <property type="component" value="Unassembled WGS sequence"/>
</dbReference>
<proteinExistence type="predicted"/>
<evidence type="ECO:0000313" key="2">
    <source>
        <dbReference type="EMBL" id="MBP0455990.1"/>
    </source>
</evidence>
<feature type="region of interest" description="Disordered" evidence="1">
    <location>
        <begin position="138"/>
        <end position="172"/>
    </location>
</feature>
<accession>A0A940M9H9</accession>
<organism evidence="2 3">
    <name type="scientific">Streptomyces montanisoli</name>
    <dbReference type="NCBI Taxonomy" id="2798581"/>
    <lineage>
        <taxon>Bacteria</taxon>
        <taxon>Bacillati</taxon>
        <taxon>Actinomycetota</taxon>
        <taxon>Actinomycetes</taxon>
        <taxon>Kitasatosporales</taxon>
        <taxon>Streptomycetaceae</taxon>
        <taxon>Streptomyces</taxon>
    </lineage>
</organism>
<keyword evidence="3" id="KW-1185">Reference proteome</keyword>
<dbReference type="AlphaFoldDB" id="A0A940M9H9"/>
<name>A0A940M9H9_9ACTN</name>
<dbReference type="NCBIfam" id="NF047389">
    <property type="entry name" value="ATPase_Sll1717"/>
    <property type="match status" value="1"/>
</dbReference>
<dbReference type="InterPro" id="IPR059206">
    <property type="entry name" value="Sll1717-like"/>
</dbReference>
<protein>
    <submittedName>
        <fullName evidence="2">Uncharacterized protein</fullName>
    </submittedName>
</protein>
<dbReference type="EMBL" id="JAGIQL010000001">
    <property type="protein sequence ID" value="MBP0455990.1"/>
    <property type="molecule type" value="Genomic_DNA"/>
</dbReference>
<evidence type="ECO:0000313" key="3">
    <source>
        <dbReference type="Proteomes" id="UP000670475"/>
    </source>
</evidence>
<comment type="caution">
    <text evidence="2">The sequence shown here is derived from an EMBL/GenBank/DDBJ whole genome shotgun (WGS) entry which is preliminary data.</text>
</comment>
<evidence type="ECO:0000256" key="1">
    <source>
        <dbReference type="SAM" id="MobiDB-lite"/>
    </source>
</evidence>
<gene>
    <name evidence="2" type="ORF">JFN87_00535</name>
</gene>
<sequence>MTHKEILAMATGDFRKFDFGYSDSGREYTRSPRLLREGFYDLGRIEESVLNSHEFLILGYKGSGKSAIGGRLQLIAQDSPGRYSAPAPIHVDRLSLKEFRRVVPEAIDPHIRHQWVWELHLLIHIVSQLAQDAQADKAHRESVNAAHEQLQRAGVTPQSPAAMKRLRTSNVDPLGTSLPSTGSIRSTDASRLEDWILYLKHEVSCFNSSRQHYIFIDGLDDASIVQEGRAALLGGLIQAAADLNDLFVSSESPVKIIVCCRTDLYARLSLPRAGKIRRDDGLELNWYQNTRDFRATHLVRLANLRARLVDPNCSNVFDEFFPERISNRDAIEFLLLQTRHTPRDLLQLLKVIQSHVEQAGKIPNASILAGVAEYSSSYFIGEMRDALSTYFQQEDIRRIEELLGTLRKRQFTHQELVDVVQRDHRFKGRIDPEKVLSAMFDSGFLGNVSGGPAGGYEQYFRFKFRNPQAALVYDDGMQLHPGLWKTFNVA</sequence>
<dbReference type="RefSeq" id="WP_209337766.1">
    <property type="nucleotide sequence ID" value="NZ_JAGIQL010000001.1"/>
</dbReference>